<name>A0ABS8HPF2_9FIRM</name>
<dbReference type="NCBIfam" id="TIGR01189">
    <property type="entry name" value="ccmA"/>
    <property type="match status" value="1"/>
</dbReference>
<dbReference type="SMART" id="SM00382">
    <property type="entry name" value="AAA"/>
    <property type="match status" value="1"/>
</dbReference>
<dbReference type="Pfam" id="PF00005">
    <property type="entry name" value="ABC_tran"/>
    <property type="match status" value="1"/>
</dbReference>
<dbReference type="InterPro" id="IPR003593">
    <property type="entry name" value="AAA+_ATPase"/>
</dbReference>
<reference evidence="6" key="1">
    <citation type="submission" date="2021-11" db="EMBL/GenBank/DDBJ databases">
        <title>Description of a new species Pelosinus isolated from the bottom sediments of Lake Baikal.</title>
        <authorList>
            <person name="Zakharyuk A."/>
        </authorList>
    </citation>
    <scope>NUCLEOTIDE SEQUENCE</scope>
    <source>
        <strain evidence="6">Bkl1</strain>
    </source>
</reference>
<comment type="caution">
    <text evidence="6">The sequence shown here is derived from an EMBL/GenBank/DDBJ whole genome shotgun (WGS) entry which is preliminary data.</text>
</comment>
<dbReference type="Gene3D" id="3.40.50.300">
    <property type="entry name" value="P-loop containing nucleotide triphosphate hydrolases"/>
    <property type="match status" value="1"/>
</dbReference>
<evidence type="ECO:0000256" key="4">
    <source>
        <dbReference type="ARBA" id="ARBA00022840"/>
    </source>
</evidence>
<keyword evidence="1" id="KW-0813">Transport</keyword>
<gene>
    <name evidence="6" type="primary">ccmA</name>
    <name evidence="6" type="ORF">LMF89_05460</name>
</gene>
<sequence>MYRDISVKLVDVSKSIGTRVLFTGINLVVNAGQCLVITGPNGSGKSTLLKIIAGLNQPTTGAIQIISNNKQFDAEERRACLGLISPEIILYADLTGRENILFFTRLRKIRCNEHQIEGYCQKVGLAVDKDQLVRTYSTGMRQRLKFALMLAIQPLLWLLDEPSSNLDADGKRLIAQMISNGLEQNAAIIIATNEPWEAEHADYKIELA</sequence>
<proteinExistence type="predicted"/>
<evidence type="ECO:0000256" key="3">
    <source>
        <dbReference type="ARBA" id="ARBA00022748"/>
    </source>
</evidence>
<keyword evidence="3" id="KW-0201">Cytochrome c-type biogenesis</keyword>
<evidence type="ECO:0000313" key="6">
    <source>
        <dbReference type="EMBL" id="MCC5464817.1"/>
    </source>
</evidence>
<protein>
    <submittedName>
        <fullName evidence="6">Heme ABC exporter ATP-binding protein CcmA</fullName>
    </submittedName>
</protein>
<dbReference type="PANTHER" id="PTHR42939:SF1">
    <property type="entry name" value="ABC TRANSPORTER ATP-BINDING PROTEIN ALBC-RELATED"/>
    <property type="match status" value="1"/>
</dbReference>
<dbReference type="SUPFAM" id="SSF52540">
    <property type="entry name" value="P-loop containing nucleoside triphosphate hydrolases"/>
    <property type="match status" value="1"/>
</dbReference>
<evidence type="ECO:0000256" key="1">
    <source>
        <dbReference type="ARBA" id="ARBA00022448"/>
    </source>
</evidence>
<dbReference type="EMBL" id="JAJHJB010000005">
    <property type="protein sequence ID" value="MCC5464817.1"/>
    <property type="molecule type" value="Genomic_DNA"/>
</dbReference>
<evidence type="ECO:0000256" key="2">
    <source>
        <dbReference type="ARBA" id="ARBA00022741"/>
    </source>
</evidence>
<dbReference type="InterPro" id="IPR027417">
    <property type="entry name" value="P-loop_NTPase"/>
</dbReference>
<accession>A0ABS8HPF2</accession>
<dbReference type="InterPro" id="IPR051782">
    <property type="entry name" value="ABC_Transporter_VariousFunc"/>
</dbReference>
<dbReference type="InterPro" id="IPR003439">
    <property type="entry name" value="ABC_transporter-like_ATP-bd"/>
</dbReference>
<keyword evidence="4 6" id="KW-0067">ATP-binding</keyword>
<dbReference type="PANTHER" id="PTHR42939">
    <property type="entry name" value="ABC TRANSPORTER ATP-BINDING PROTEIN ALBC-RELATED"/>
    <property type="match status" value="1"/>
</dbReference>
<feature type="domain" description="ABC transporter" evidence="5">
    <location>
        <begin position="7"/>
        <end position="208"/>
    </location>
</feature>
<evidence type="ECO:0000313" key="7">
    <source>
        <dbReference type="Proteomes" id="UP001165492"/>
    </source>
</evidence>
<organism evidence="6 7">
    <name type="scientific">Pelosinus baikalensis</name>
    <dbReference type="NCBI Taxonomy" id="2892015"/>
    <lineage>
        <taxon>Bacteria</taxon>
        <taxon>Bacillati</taxon>
        <taxon>Bacillota</taxon>
        <taxon>Negativicutes</taxon>
        <taxon>Selenomonadales</taxon>
        <taxon>Sporomusaceae</taxon>
        <taxon>Pelosinus</taxon>
    </lineage>
</organism>
<keyword evidence="2" id="KW-0547">Nucleotide-binding</keyword>
<evidence type="ECO:0000259" key="5">
    <source>
        <dbReference type="PROSITE" id="PS50893"/>
    </source>
</evidence>
<dbReference type="Proteomes" id="UP001165492">
    <property type="component" value="Unassembled WGS sequence"/>
</dbReference>
<dbReference type="PROSITE" id="PS50893">
    <property type="entry name" value="ABC_TRANSPORTER_2"/>
    <property type="match status" value="1"/>
</dbReference>
<dbReference type="InterPro" id="IPR005895">
    <property type="entry name" value="ABC_transptr_haem_export_CcmA"/>
</dbReference>
<keyword evidence="7" id="KW-1185">Reference proteome</keyword>
<dbReference type="RefSeq" id="WP_229534229.1">
    <property type="nucleotide sequence ID" value="NZ_JAJHJB010000005.1"/>
</dbReference>
<dbReference type="GO" id="GO:0005524">
    <property type="term" value="F:ATP binding"/>
    <property type="evidence" value="ECO:0007669"/>
    <property type="project" value="UniProtKB-KW"/>
</dbReference>